<keyword evidence="11" id="KW-1185">Reference proteome</keyword>
<name>A0A1I0L4D0_9BACT</name>
<dbReference type="InterPro" id="IPR036869">
    <property type="entry name" value="J_dom_sf"/>
</dbReference>
<dbReference type="FunFam" id="1.10.510.10:FF:000021">
    <property type="entry name" value="Serine/threonine protein kinase"/>
    <property type="match status" value="1"/>
</dbReference>
<dbReference type="SMART" id="SM00220">
    <property type="entry name" value="S_TKc"/>
    <property type="match status" value="1"/>
</dbReference>
<evidence type="ECO:0000313" key="11">
    <source>
        <dbReference type="Proteomes" id="UP000199181"/>
    </source>
</evidence>
<dbReference type="InterPro" id="IPR000719">
    <property type="entry name" value="Prot_kinase_dom"/>
</dbReference>
<dbReference type="Gene3D" id="1.25.40.10">
    <property type="entry name" value="Tetratricopeptide repeat domain"/>
    <property type="match status" value="1"/>
</dbReference>
<dbReference type="InterPro" id="IPR008271">
    <property type="entry name" value="Ser/Thr_kinase_AS"/>
</dbReference>
<dbReference type="SUPFAM" id="SSF48452">
    <property type="entry name" value="TPR-like"/>
    <property type="match status" value="1"/>
</dbReference>
<dbReference type="SMART" id="SM00028">
    <property type="entry name" value="TPR"/>
    <property type="match status" value="1"/>
</dbReference>
<dbReference type="InterPro" id="IPR011990">
    <property type="entry name" value="TPR-like_helical_dom_sf"/>
</dbReference>
<keyword evidence="4 8" id="KW-0547">Nucleotide-binding</keyword>
<dbReference type="AlphaFoldDB" id="A0A1I0L4D0"/>
<dbReference type="InterPro" id="IPR019734">
    <property type="entry name" value="TPR_rpt"/>
</dbReference>
<protein>
    <recommendedName>
        <fullName evidence="1">non-specific serine/threonine protein kinase</fullName>
        <ecNumber evidence="1">2.7.11.1</ecNumber>
    </recommendedName>
</protein>
<dbReference type="PROSITE" id="PS00108">
    <property type="entry name" value="PROTEIN_KINASE_ST"/>
    <property type="match status" value="1"/>
</dbReference>
<dbReference type="GO" id="GO:0004674">
    <property type="term" value="F:protein serine/threonine kinase activity"/>
    <property type="evidence" value="ECO:0007669"/>
    <property type="project" value="UniProtKB-KW"/>
</dbReference>
<dbReference type="PROSITE" id="PS50293">
    <property type="entry name" value="TPR_REGION"/>
    <property type="match status" value="1"/>
</dbReference>
<dbReference type="Proteomes" id="UP000199181">
    <property type="component" value="Unassembled WGS sequence"/>
</dbReference>
<evidence type="ECO:0000256" key="6">
    <source>
        <dbReference type="ARBA" id="ARBA00022840"/>
    </source>
</evidence>
<keyword evidence="7" id="KW-0802">TPR repeat</keyword>
<dbReference type="EMBL" id="FOIJ01000018">
    <property type="protein sequence ID" value="SEU34090.1"/>
    <property type="molecule type" value="Genomic_DNA"/>
</dbReference>
<keyword evidence="3" id="KW-0808">Transferase</keyword>
<dbReference type="PROSITE" id="PS50011">
    <property type="entry name" value="PROTEIN_KINASE_DOM"/>
    <property type="match status" value="1"/>
</dbReference>
<keyword evidence="6 8" id="KW-0067">ATP-binding</keyword>
<evidence type="ECO:0000259" key="9">
    <source>
        <dbReference type="PROSITE" id="PS50011"/>
    </source>
</evidence>
<dbReference type="SUPFAM" id="SSF46565">
    <property type="entry name" value="Chaperone J-domain"/>
    <property type="match status" value="1"/>
</dbReference>
<dbReference type="Gene3D" id="2.40.10.220">
    <property type="entry name" value="predicted glycosyltransferase like domains"/>
    <property type="match status" value="1"/>
</dbReference>
<dbReference type="Pfam" id="PF00069">
    <property type="entry name" value="Pkinase"/>
    <property type="match status" value="1"/>
</dbReference>
<evidence type="ECO:0000256" key="5">
    <source>
        <dbReference type="ARBA" id="ARBA00022777"/>
    </source>
</evidence>
<dbReference type="Gene3D" id="1.10.510.10">
    <property type="entry name" value="Transferase(Phosphotransferase) domain 1"/>
    <property type="match status" value="1"/>
</dbReference>
<dbReference type="SUPFAM" id="SSF56112">
    <property type="entry name" value="Protein kinase-like (PK-like)"/>
    <property type="match status" value="1"/>
</dbReference>
<evidence type="ECO:0000256" key="8">
    <source>
        <dbReference type="PROSITE-ProRule" id="PRU10141"/>
    </source>
</evidence>
<dbReference type="Gene3D" id="3.30.200.20">
    <property type="entry name" value="Phosphorylase Kinase, domain 1"/>
    <property type="match status" value="1"/>
</dbReference>
<dbReference type="PROSITE" id="PS00107">
    <property type="entry name" value="PROTEIN_KINASE_ATP"/>
    <property type="match status" value="1"/>
</dbReference>
<accession>A0A1I0L4D0</accession>
<dbReference type="EC" id="2.7.11.1" evidence="1"/>
<sequence>MQVPALHCSCATPHPDRVQCPTLIREPAAPGADLGWEALGAQGLDPENLTGQQFGSFRMVRELGRGGMGTVWLAEHVLIQKRVAVKVLHAHLIRDRRLVTRFLSEARTLTLIQHPNVVSLFDLNMREGRPYLVMEYLEGQSLASLAQEPLAPALAVELLSQVCDALSAAHAHGVVHRDLKPANVFLLPREKGGYRVKLLDFGIAKLLSYPAGVMPTQSGTLLGTPEFMAPEQCSGAPVDGRADLYAAGVLGYQLLTGQLPFTGSHPAEVLLAHLMKPPPLAHAHHPGVPEALSRVLVRAMAKKPEDRFATAEALRQALQEALRPAPPPPLTVHMRRKGADAPRVLRGERAGRLGLFLYMEEGAPPPVLEDVALRLQLPGGELSCTGQVVRHVSAEQARAWHMAPGFGLELRDSSPDFLHTFERLLAGGPPAAPVPAPASALEEARAEALLRNFRGGTDLYAVLGVAKDAPTDAIRRRAREARAVLEPLRGQPLSPALRQRVEAALARVGEALHTLGHLERRVEHDAQLRNLEGLLRCLSEGLTVTALEQCRARFLSRQRVPQGRATLYLATGLAFAAQGELHQALEAYEQALRIDPLHLEALKRWRMLRAQLRGTPAPAEGAAR</sequence>
<dbReference type="PANTHER" id="PTHR43289">
    <property type="entry name" value="MITOGEN-ACTIVATED PROTEIN KINASE KINASE KINASE 20-RELATED"/>
    <property type="match status" value="1"/>
</dbReference>
<evidence type="ECO:0000256" key="7">
    <source>
        <dbReference type="PROSITE-ProRule" id="PRU00339"/>
    </source>
</evidence>
<evidence type="ECO:0000313" key="10">
    <source>
        <dbReference type="EMBL" id="SEU34090.1"/>
    </source>
</evidence>
<dbReference type="PROSITE" id="PS50005">
    <property type="entry name" value="TPR"/>
    <property type="match status" value="1"/>
</dbReference>
<keyword evidence="5 10" id="KW-0418">Kinase</keyword>
<dbReference type="PANTHER" id="PTHR43289:SF6">
    <property type="entry name" value="SERINE_THREONINE-PROTEIN KINASE NEKL-3"/>
    <property type="match status" value="1"/>
</dbReference>
<proteinExistence type="predicted"/>
<feature type="binding site" evidence="8">
    <location>
        <position position="86"/>
    </location>
    <ligand>
        <name>ATP</name>
        <dbReference type="ChEBI" id="CHEBI:30616"/>
    </ligand>
</feature>
<dbReference type="InterPro" id="IPR011009">
    <property type="entry name" value="Kinase-like_dom_sf"/>
</dbReference>
<feature type="domain" description="Protein kinase" evidence="9">
    <location>
        <begin position="57"/>
        <end position="322"/>
    </location>
</feature>
<gene>
    <name evidence="10" type="ORF">SAMN05443639_118111</name>
</gene>
<evidence type="ECO:0000256" key="2">
    <source>
        <dbReference type="ARBA" id="ARBA00022527"/>
    </source>
</evidence>
<dbReference type="RefSeq" id="WP_093525103.1">
    <property type="nucleotide sequence ID" value="NZ_FOIJ01000018.1"/>
</dbReference>
<organism evidence="10 11">
    <name type="scientific">Stigmatella erecta</name>
    <dbReference type="NCBI Taxonomy" id="83460"/>
    <lineage>
        <taxon>Bacteria</taxon>
        <taxon>Pseudomonadati</taxon>
        <taxon>Myxococcota</taxon>
        <taxon>Myxococcia</taxon>
        <taxon>Myxococcales</taxon>
        <taxon>Cystobacterineae</taxon>
        <taxon>Archangiaceae</taxon>
        <taxon>Stigmatella</taxon>
    </lineage>
</organism>
<reference evidence="11" key="1">
    <citation type="submission" date="2016-10" db="EMBL/GenBank/DDBJ databases">
        <authorList>
            <person name="Varghese N."/>
            <person name="Submissions S."/>
        </authorList>
    </citation>
    <scope>NUCLEOTIDE SEQUENCE [LARGE SCALE GENOMIC DNA]</scope>
    <source>
        <strain evidence="11">DSM 16858</strain>
    </source>
</reference>
<evidence type="ECO:0000256" key="1">
    <source>
        <dbReference type="ARBA" id="ARBA00012513"/>
    </source>
</evidence>
<dbReference type="CDD" id="cd14014">
    <property type="entry name" value="STKc_PknB_like"/>
    <property type="match status" value="1"/>
</dbReference>
<dbReference type="InterPro" id="IPR017441">
    <property type="entry name" value="Protein_kinase_ATP_BS"/>
</dbReference>
<evidence type="ECO:0000256" key="4">
    <source>
        <dbReference type="ARBA" id="ARBA00022741"/>
    </source>
</evidence>
<dbReference type="GO" id="GO:0005524">
    <property type="term" value="F:ATP binding"/>
    <property type="evidence" value="ECO:0007669"/>
    <property type="project" value="UniProtKB-UniRule"/>
</dbReference>
<feature type="repeat" description="TPR" evidence="7">
    <location>
        <begin position="565"/>
        <end position="598"/>
    </location>
</feature>
<keyword evidence="2 10" id="KW-0723">Serine/threonine-protein kinase</keyword>
<evidence type="ECO:0000256" key="3">
    <source>
        <dbReference type="ARBA" id="ARBA00022679"/>
    </source>
</evidence>